<dbReference type="Proteomes" id="UP000641910">
    <property type="component" value="Unassembled WGS sequence"/>
</dbReference>
<proteinExistence type="predicted"/>
<comment type="caution">
    <text evidence="1">The sequence shown here is derived from an EMBL/GenBank/DDBJ whole genome shotgun (WGS) entry which is preliminary data.</text>
</comment>
<evidence type="ECO:0000313" key="1">
    <source>
        <dbReference type="EMBL" id="MBH8588990.1"/>
    </source>
</evidence>
<name>A0ABS0QI97_THEVU</name>
<reference evidence="1 2" key="1">
    <citation type="submission" date="2020-12" db="EMBL/GenBank/DDBJ databases">
        <title>WGS of Thermoactinomyces spp.</title>
        <authorList>
            <person name="Cheng K."/>
        </authorList>
    </citation>
    <scope>NUCLEOTIDE SEQUENCE [LARGE SCALE GENOMIC DNA]</scope>
    <source>
        <strain evidence="2">CICC 10650\ACCC 41061</strain>
    </source>
</reference>
<dbReference type="EMBL" id="JAECVU010000005">
    <property type="protein sequence ID" value="MBH8588990.1"/>
    <property type="molecule type" value="Genomic_DNA"/>
</dbReference>
<accession>A0ABS0QI97</accession>
<sequence length="71" mass="8495">MLFKKRSHPASEDAFMSFHFWLTLEEIEQLEAIARDHQTDPAAVVQKIVKKTLEHWRQLETEEEEKETVEK</sequence>
<protein>
    <submittedName>
        <fullName evidence="1">Uncharacterized protein</fullName>
    </submittedName>
</protein>
<dbReference type="RefSeq" id="WP_037994218.1">
    <property type="nucleotide sequence ID" value="NZ_CP036487.1"/>
</dbReference>
<organism evidence="1 2">
    <name type="scientific">Thermoactinomyces vulgaris</name>
    <dbReference type="NCBI Taxonomy" id="2026"/>
    <lineage>
        <taxon>Bacteria</taxon>
        <taxon>Bacillati</taxon>
        <taxon>Bacillota</taxon>
        <taxon>Bacilli</taxon>
        <taxon>Bacillales</taxon>
        <taxon>Thermoactinomycetaceae</taxon>
        <taxon>Thermoactinomyces</taxon>
    </lineage>
</organism>
<gene>
    <name evidence="1" type="ORF">I8U22_09250</name>
</gene>
<keyword evidence="2" id="KW-1185">Reference proteome</keyword>
<evidence type="ECO:0000313" key="2">
    <source>
        <dbReference type="Proteomes" id="UP000641910"/>
    </source>
</evidence>